<keyword evidence="2" id="KW-1185">Reference proteome</keyword>
<sequence>MFMGCKVTPQQTRYLLHSIMGQDTVEDHMKNMLPLSGSDVLVIQDRFAVTCRMVKQTKI</sequence>
<dbReference type="Proteomes" id="UP000198211">
    <property type="component" value="Unassembled WGS sequence"/>
</dbReference>
<evidence type="ECO:0000313" key="1">
    <source>
        <dbReference type="EMBL" id="OWZ23828.1"/>
    </source>
</evidence>
<dbReference type="OrthoDB" id="127305at2759"/>
<proteinExistence type="predicted"/>
<organism evidence="1 2">
    <name type="scientific">Phytophthora megakarya</name>
    <dbReference type="NCBI Taxonomy" id="4795"/>
    <lineage>
        <taxon>Eukaryota</taxon>
        <taxon>Sar</taxon>
        <taxon>Stramenopiles</taxon>
        <taxon>Oomycota</taxon>
        <taxon>Peronosporomycetes</taxon>
        <taxon>Peronosporales</taxon>
        <taxon>Peronosporaceae</taxon>
        <taxon>Phytophthora</taxon>
    </lineage>
</organism>
<gene>
    <name evidence="1" type="ORF">PHMEG_0001238</name>
</gene>
<accession>A0A225X3K4</accession>
<dbReference type="EMBL" id="NBNE01000042">
    <property type="protein sequence ID" value="OWZ23828.1"/>
    <property type="molecule type" value="Genomic_DNA"/>
</dbReference>
<protein>
    <submittedName>
        <fullName evidence="1">Serine protease</fullName>
    </submittedName>
</protein>
<dbReference type="GO" id="GO:0006508">
    <property type="term" value="P:proteolysis"/>
    <property type="evidence" value="ECO:0007669"/>
    <property type="project" value="UniProtKB-KW"/>
</dbReference>
<dbReference type="GO" id="GO:0008233">
    <property type="term" value="F:peptidase activity"/>
    <property type="evidence" value="ECO:0007669"/>
    <property type="project" value="UniProtKB-KW"/>
</dbReference>
<reference evidence="2" key="1">
    <citation type="submission" date="2017-03" db="EMBL/GenBank/DDBJ databases">
        <title>Phytopthora megakarya and P. palmivora, two closely related causual agents of cacao black pod achieved similar genome size and gene model numbers by different mechanisms.</title>
        <authorList>
            <person name="Ali S."/>
            <person name="Shao J."/>
            <person name="Larry D.J."/>
            <person name="Kronmiller B."/>
            <person name="Shen D."/>
            <person name="Strem M.D."/>
            <person name="Melnick R.L."/>
            <person name="Guiltinan M.J."/>
            <person name="Tyler B.M."/>
            <person name="Meinhardt L.W."/>
            <person name="Bailey B.A."/>
        </authorList>
    </citation>
    <scope>NUCLEOTIDE SEQUENCE [LARGE SCALE GENOMIC DNA]</scope>
    <source>
        <strain evidence="2">zdho120</strain>
    </source>
</reference>
<keyword evidence="1" id="KW-0645">Protease</keyword>
<comment type="caution">
    <text evidence="1">The sequence shown here is derived from an EMBL/GenBank/DDBJ whole genome shotgun (WGS) entry which is preliminary data.</text>
</comment>
<evidence type="ECO:0000313" key="2">
    <source>
        <dbReference type="Proteomes" id="UP000198211"/>
    </source>
</evidence>
<dbReference type="AlphaFoldDB" id="A0A225X3K4"/>
<name>A0A225X3K4_9STRA</name>
<keyword evidence="1" id="KW-0378">Hydrolase</keyword>